<reference evidence="4" key="2">
    <citation type="submission" date="2015-06" db="UniProtKB">
        <authorList>
            <consortium name="EnsemblPlants"/>
        </authorList>
    </citation>
    <scope>IDENTIFICATION</scope>
</reference>
<feature type="compositionally biased region" description="Basic and acidic residues" evidence="2">
    <location>
        <begin position="441"/>
        <end position="450"/>
    </location>
</feature>
<dbReference type="eggNOG" id="ENOG502QVMA">
    <property type="taxonomic scope" value="Eukaryota"/>
</dbReference>
<dbReference type="GO" id="GO:0006457">
    <property type="term" value="P:protein folding"/>
    <property type="evidence" value="ECO:0007669"/>
    <property type="project" value="TreeGrafter"/>
</dbReference>
<dbReference type="GO" id="GO:0051087">
    <property type="term" value="F:protein-folding chaperone binding"/>
    <property type="evidence" value="ECO:0007669"/>
    <property type="project" value="InterPro"/>
</dbReference>
<dbReference type="PROSITE" id="PS50096">
    <property type="entry name" value="IQ"/>
    <property type="match status" value="1"/>
</dbReference>
<dbReference type="GO" id="GO:0009506">
    <property type="term" value="C:plasmodesma"/>
    <property type="evidence" value="ECO:0007669"/>
    <property type="project" value="TreeGrafter"/>
</dbReference>
<feature type="compositionally biased region" description="Acidic residues" evidence="2">
    <location>
        <begin position="1"/>
        <end position="10"/>
    </location>
</feature>
<dbReference type="STRING" id="4529.A0A0E0PPV7"/>
<evidence type="ECO:0000313" key="5">
    <source>
        <dbReference type="Proteomes" id="UP000008022"/>
    </source>
</evidence>
<name>A0A0E0PPV7_ORYRU</name>
<keyword evidence="1" id="KW-0143">Chaperone</keyword>
<evidence type="ECO:0000256" key="1">
    <source>
        <dbReference type="ARBA" id="ARBA00023186"/>
    </source>
</evidence>
<dbReference type="Pfam" id="PF02179">
    <property type="entry name" value="BAG"/>
    <property type="match status" value="1"/>
</dbReference>
<feature type="region of interest" description="Disordered" evidence="2">
    <location>
        <begin position="153"/>
        <end position="182"/>
    </location>
</feature>
<organism evidence="4 5">
    <name type="scientific">Oryza rufipogon</name>
    <name type="common">Brownbeard rice</name>
    <name type="synonym">Asian wild rice</name>
    <dbReference type="NCBI Taxonomy" id="4529"/>
    <lineage>
        <taxon>Eukaryota</taxon>
        <taxon>Viridiplantae</taxon>
        <taxon>Streptophyta</taxon>
        <taxon>Embryophyta</taxon>
        <taxon>Tracheophyta</taxon>
        <taxon>Spermatophyta</taxon>
        <taxon>Magnoliopsida</taxon>
        <taxon>Liliopsida</taxon>
        <taxon>Poales</taxon>
        <taxon>Poaceae</taxon>
        <taxon>BOP clade</taxon>
        <taxon>Oryzoideae</taxon>
        <taxon>Oryzeae</taxon>
        <taxon>Oryzinae</taxon>
        <taxon>Oryza</taxon>
    </lineage>
</organism>
<feature type="compositionally biased region" description="Acidic residues" evidence="2">
    <location>
        <begin position="261"/>
        <end position="274"/>
    </location>
</feature>
<evidence type="ECO:0000313" key="4">
    <source>
        <dbReference type="EnsemblPlants" id="ORUFI05G23870.1"/>
    </source>
</evidence>
<protein>
    <recommendedName>
        <fullName evidence="3">BAG domain-containing protein</fullName>
    </recommendedName>
</protein>
<feature type="compositionally biased region" description="Basic and acidic residues" evidence="2">
    <location>
        <begin position="490"/>
        <end position="499"/>
    </location>
</feature>
<dbReference type="Gramene" id="ORUFI05G23870.1">
    <property type="protein sequence ID" value="ORUFI05G23870.1"/>
    <property type="gene ID" value="ORUFI05G23870"/>
</dbReference>
<dbReference type="InterPro" id="IPR040400">
    <property type="entry name" value="BAG5/6/7/8"/>
</dbReference>
<dbReference type="OMA" id="HAYHYQY"/>
<reference evidence="5" key="1">
    <citation type="submission" date="2013-06" db="EMBL/GenBank/DDBJ databases">
        <authorList>
            <person name="Zhao Q."/>
        </authorList>
    </citation>
    <scope>NUCLEOTIDE SEQUENCE</scope>
    <source>
        <strain evidence="5">cv. W1943</strain>
    </source>
</reference>
<dbReference type="InterPro" id="IPR003103">
    <property type="entry name" value="BAG_domain"/>
</dbReference>
<dbReference type="EnsemblPlants" id="ORUFI05G23870.1">
    <property type="protein sequence ID" value="ORUFI05G23870.1"/>
    <property type="gene ID" value="ORUFI05G23870"/>
</dbReference>
<feature type="domain" description="BAG" evidence="3">
    <location>
        <begin position="345"/>
        <end position="390"/>
    </location>
</feature>
<feature type="region of interest" description="Disordered" evidence="2">
    <location>
        <begin position="234"/>
        <end position="297"/>
    </location>
</feature>
<dbReference type="AlphaFoldDB" id="A0A0E0PPV7"/>
<feature type="compositionally biased region" description="Basic residues" evidence="2">
    <location>
        <begin position="247"/>
        <end position="256"/>
    </location>
</feature>
<feature type="region of interest" description="Disordered" evidence="2">
    <location>
        <begin position="441"/>
        <end position="499"/>
    </location>
</feature>
<accession>A0A0E0PPV7</accession>
<dbReference type="HOGENOM" id="CLU_040367_0_0_1"/>
<feature type="compositionally biased region" description="Pro residues" evidence="2">
    <location>
        <begin position="155"/>
        <end position="179"/>
    </location>
</feature>
<dbReference type="PANTHER" id="PTHR33322">
    <property type="entry name" value="BAG DOMAIN CONTAINING PROTEIN, EXPRESSED"/>
    <property type="match status" value="1"/>
</dbReference>
<feature type="region of interest" description="Disordered" evidence="2">
    <location>
        <begin position="1"/>
        <end position="30"/>
    </location>
</feature>
<dbReference type="Proteomes" id="UP000008022">
    <property type="component" value="Unassembled WGS sequence"/>
</dbReference>
<dbReference type="PANTHER" id="PTHR33322:SF18">
    <property type="entry name" value="BAG FAMILY MOLECULAR CHAPERONE REGULATOR 8, CHLOROPLASTIC"/>
    <property type="match status" value="1"/>
</dbReference>
<feature type="compositionally biased region" description="Low complexity" evidence="2">
    <location>
        <begin position="13"/>
        <end position="27"/>
    </location>
</feature>
<proteinExistence type="predicted"/>
<keyword evidence="5" id="KW-1185">Reference proteome</keyword>
<dbReference type="SUPFAM" id="SSF63491">
    <property type="entry name" value="BAG domain"/>
    <property type="match status" value="1"/>
</dbReference>
<sequence length="499" mass="55209">MEAAADEEQEGISAQSPAQAPPSSASSLPKEQSQVELELRVLQALEFYPPSKLKGIHRHFVIYGLMEYLRKSLDRQFSADEVLQLLDRFFNLEMLKCLVTTTTTRLRLRCGCDGGCYPAPTSYYYPVPPPPPPAPTSASDHLLHAIAAHLLLGSAPPPPAPTPPQPQTQPPPPPPPPPTSAAHHAYHYQYQYQYEQPKPHQYPQPQQANPSDHSHAVLHSLLRRVAALESTLPRCFASPPVPPPLHRNPRHRPRAAAHREEEDDEEEEEDDEDAPASLPPPPRRARAPPSPARERAARTIQAHFRRFLARRSRTLRHLKELAVLRSKAAALRGSLSGRGRVGDPAAISEAAMALLFHLDSIQGGDPMIREGKRAVSRELTRILEFVDKVLVKEHGEMAMNGELDCKDYHEGCNAAFAANPSAMNKKKVGFCGNGKVQELHDEAEQEHGSDADESSETSSSAEAEARKRSNSKRGAHAKPGLAAPMPVYMEPRRIDEERR</sequence>
<dbReference type="PROSITE" id="PS51035">
    <property type="entry name" value="BAG"/>
    <property type="match status" value="1"/>
</dbReference>
<evidence type="ECO:0000256" key="2">
    <source>
        <dbReference type="SAM" id="MobiDB-lite"/>
    </source>
</evidence>
<evidence type="ECO:0000259" key="3">
    <source>
        <dbReference type="PROSITE" id="PS51035"/>
    </source>
</evidence>